<dbReference type="Pfam" id="PF03054">
    <property type="entry name" value="tRNA_Me_trans"/>
    <property type="match status" value="1"/>
</dbReference>
<dbReference type="GO" id="GO:0005739">
    <property type="term" value="C:mitochondrion"/>
    <property type="evidence" value="ECO:0007669"/>
    <property type="project" value="TreeGrafter"/>
</dbReference>
<accession>A0A2A2LU91</accession>
<evidence type="ECO:0000256" key="3">
    <source>
        <dbReference type="ARBA" id="ARBA00011953"/>
    </source>
</evidence>
<evidence type="ECO:0000256" key="5">
    <source>
        <dbReference type="ARBA" id="ARBA00022679"/>
    </source>
</evidence>
<dbReference type="Pfam" id="PF06784">
    <property type="entry name" value="UPF0240"/>
    <property type="match status" value="1"/>
</dbReference>
<dbReference type="InterPro" id="IPR009622">
    <property type="entry name" value="NDUFAF4"/>
</dbReference>
<dbReference type="GO" id="GO:0000049">
    <property type="term" value="F:tRNA binding"/>
    <property type="evidence" value="ECO:0007669"/>
    <property type="project" value="UniProtKB-KW"/>
</dbReference>
<evidence type="ECO:0000256" key="8">
    <source>
        <dbReference type="ARBA" id="ARBA00022840"/>
    </source>
</evidence>
<feature type="domain" description="tRNA-specific 2-thiouridylase MnmA-like central" evidence="14">
    <location>
        <begin position="529"/>
        <end position="591"/>
    </location>
</feature>
<gene>
    <name evidence="15" type="ORF">WR25_15398</name>
</gene>
<keyword evidence="5" id="KW-0808">Transferase</keyword>
<comment type="similarity">
    <text evidence="2">Belongs to the MnmA/TRMU family.</text>
</comment>
<evidence type="ECO:0000256" key="13">
    <source>
        <dbReference type="SAM" id="MobiDB-lite"/>
    </source>
</evidence>
<keyword evidence="4" id="KW-0820">tRNA-binding</keyword>
<keyword evidence="7" id="KW-0547">Nucleotide-binding</keyword>
<dbReference type="Gene3D" id="3.40.50.620">
    <property type="entry name" value="HUPs"/>
    <property type="match status" value="1"/>
</dbReference>
<feature type="region of interest" description="Disordered" evidence="13">
    <location>
        <begin position="32"/>
        <end position="53"/>
    </location>
</feature>
<comment type="caution">
    <text evidence="15">The sequence shown here is derived from an EMBL/GenBank/DDBJ whole genome shotgun (WGS) entry which is preliminary data.</text>
</comment>
<dbReference type="NCBIfam" id="TIGR00420">
    <property type="entry name" value="trmU"/>
    <property type="match status" value="1"/>
</dbReference>
<keyword evidence="8" id="KW-0067">ATP-binding</keyword>
<dbReference type="OrthoDB" id="3685at2759"/>
<comment type="catalytic activity">
    <reaction evidence="11">
        <text>5-taurinomethyluridine(34) in tRNA + S-sulfanyl-L-cysteinyl-[protein] + AH2 + ATP = 5-taurinomethyl-2-thiouridine(34) in tRNA + L-cysteinyl-[protein] + A + AMP + diphosphate + H(+)</text>
        <dbReference type="Rhea" id="RHEA:47040"/>
        <dbReference type="Rhea" id="RHEA-COMP:10131"/>
        <dbReference type="Rhea" id="RHEA-COMP:11726"/>
        <dbReference type="Rhea" id="RHEA-COMP:11732"/>
        <dbReference type="Rhea" id="RHEA-COMP:11733"/>
        <dbReference type="ChEBI" id="CHEBI:13193"/>
        <dbReference type="ChEBI" id="CHEBI:15378"/>
        <dbReference type="ChEBI" id="CHEBI:17499"/>
        <dbReference type="ChEBI" id="CHEBI:29950"/>
        <dbReference type="ChEBI" id="CHEBI:30616"/>
        <dbReference type="ChEBI" id="CHEBI:33019"/>
        <dbReference type="ChEBI" id="CHEBI:61963"/>
        <dbReference type="ChEBI" id="CHEBI:87171"/>
        <dbReference type="ChEBI" id="CHEBI:87172"/>
        <dbReference type="ChEBI" id="CHEBI:456215"/>
        <dbReference type="EC" id="2.8.1.14"/>
    </reaction>
</comment>
<evidence type="ECO:0000256" key="7">
    <source>
        <dbReference type="ARBA" id="ARBA00022741"/>
    </source>
</evidence>
<dbReference type="GO" id="GO:0005524">
    <property type="term" value="F:ATP binding"/>
    <property type="evidence" value="ECO:0007669"/>
    <property type="project" value="UniProtKB-KW"/>
</dbReference>
<feature type="compositionally biased region" description="Basic and acidic residues" evidence="13">
    <location>
        <begin position="41"/>
        <end position="53"/>
    </location>
</feature>
<dbReference type="GO" id="GO:0002143">
    <property type="term" value="P:tRNA wobble position uridine thiolation"/>
    <property type="evidence" value="ECO:0007669"/>
    <property type="project" value="TreeGrafter"/>
</dbReference>
<name>A0A2A2LU91_9BILA</name>
<evidence type="ECO:0000256" key="1">
    <source>
        <dbReference type="ARBA" id="ARBA00003986"/>
    </source>
</evidence>
<dbReference type="PANTHER" id="PTHR11933">
    <property type="entry name" value="TRNA 5-METHYLAMINOMETHYL-2-THIOURIDYLATE -METHYLTRANSFERASE"/>
    <property type="match status" value="1"/>
</dbReference>
<evidence type="ECO:0000256" key="6">
    <source>
        <dbReference type="ARBA" id="ARBA00022694"/>
    </source>
</evidence>
<dbReference type="GO" id="GO:0061708">
    <property type="term" value="F:tRNA-5-taurinomethyluridine 2-sulfurtransferase"/>
    <property type="evidence" value="ECO:0007669"/>
    <property type="project" value="UniProtKB-EC"/>
</dbReference>
<dbReference type="CDD" id="cd01998">
    <property type="entry name" value="MnmA_TRMU-like"/>
    <property type="match status" value="1"/>
</dbReference>
<evidence type="ECO:0000256" key="11">
    <source>
        <dbReference type="ARBA" id="ARBA00049564"/>
    </source>
</evidence>
<evidence type="ECO:0000256" key="10">
    <source>
        <dbReference type="ARBA" id="ARBA00023157"/>
    </source>
</evidence>
<sequence>MKRLWHAFTRKAEASKYKGNALEQFEKIEAGQAKVVPPKYPTEKQRGPTDPEVRSKIQQELNAKKAELVEHVNKITIKSTDPPERWISEKELPSHAAEQQMRKYDRNWEFGFYEPPDDKIPDKRLTFREVLQYLRARNELTESREKYILLHRKREDELLYMTEEHPMVKRMEPETLDNIFEYFRVFEKVEKQQIVFREDLDYLYDYCKGRVPEHDFLAIFDSENWRKIKEKWAQAKPLPSKDEFQNMEKEEKQKLLDAIHEVRQKEHERLHENLDHASEAEEKLKQYLERAKAKENQEPKEKEKVVSGEKKNQSDYGILQMLKERVAIALSGGVDSAVSAFLLKRAGYDLVGVHMINWDPVEEGTSQCTRTVDEADAKEVARKLKIPFETVNFVKEYWNEVFVGMVENYRRGRTIVPDIACNRHIKFRHLHDFAIKKLGAKFIATGHYATISRSRSGTKLLTAVDRLKDQTYFLCTLSQLQLGQAIFPLGSLTKPIVKRIAREQGFDDVSRKPESMGICFVGKRNNFDEFMDQYTEPKKGDIVTLDGERLATHSGVHHFTIGKRLHLHSSRMSHLKFFVGDIDVETNTVLACAGTHNPYLFATEFSLDNLHLISGKLIDSGNFY</sequence>
<dbReference type="InterPro" id="IPR046884">
    <property type="entry name" value="MnmA-like_central"/>
</dbReference>
<evidence type="ECO:0000256" key="9">
    <source>
        <dbReference type="ARBA" id="ARBA00022884"/>
    </source>
</evidence>
<dbReference type="EMBL" id="LIAE01006427">
    <property type="protein sequence ID" value="PAV89826.1"/>
    <property type="molecule type" value="Genomic_DNA"/>
</dbReference>
<keyword evidence="16" id="KW-1185">Reference proteome</keyword>
<evidence type="ECO:0000313" key="16">
    <source>
        <dbReference type="Proteomes" id="UP000218231"/>
    </source>
</evidence>
<protein>
    <recommendedName>
        <fullName evidence="3">tRNA-5-taurinomethyluridine 2-sulfurtransferase</fullName>
        <ecNumber evidence="3">2.8.1.14</ecNumber>
    </recommendedName>
</protein>
<dbReference type="SUPFAM" id="SSF52402">
    <property type="entry name" value="Adenine nucleotide alpha hydrolases-like"/>
    <property type="match status" value="1"/>
</dbReference>
<dbReference type="FunFam" id="3.40.50.620:FF:000115">
    <property type="entry name" value="tRNA-specific 2-thiouridylase MnmA"/>
    <property type="match status" value="1"/>
</dbReference>
<dbReference type="NCBIfam" id="NF001138">
    <property type="entry name" value="PRK00143.1"/>
    <property type="match status" value="1"/>
</dbReference>
<feature type="coiled-coil region" evidence="12">
    <location>
        <begin position="270"/>
        <end position="297"/>
    </location>
</feature>
<keyword evidence="12" id="KW-0175">Coiled coil</keyword>
<dbReference type="FunFam" id="2.30.30.280:FF:000001">
    <property type="entry name" value="tRNA-specific 2-thiouridylase MnmA"/>
    <property type="match status" value="1"/>
</dbReference>
<evidence type="ECO:0000313" key="15">
    <source>
        <dbReference type="EMBL" id="PAV89826.1"/>
    </source>
</evidence>
<evidence type="ECO:0000256" key="4">
    <source>
        <dbReference type="ARBA" id="ARBA00022555"/>
    </source>
</evidence>
<proteinExistence type="inferred from homology"/>
<organism evidence="15 16">
    <name type="scientific">Diploscapter pachys</name>
    <dbReference type="NCBI Taxonomy" id="2018661"/>
    <lineage>
        <taxon>Eukaryota</taxon>
        <taxon>Metazoa</taxon>
        <taxon>Ecdysozoa</taxon>
        <taxon>Nematoda</taxon>
        <taxon>Chromadorea</taxon>
        <taxon>Rhabditida</taxon>
        <taxon>Rhabditina</taxon>
        <taxon>Rhabditomorpha</taxon>
        <taxon>Rhabditoidea</taxon>
        <taxon>Rhabditidae</taxon>
        <taxon>Diploscapter</taxon>
    </lineage>
</organism>
<evidence type="ECO:0000256" key="2">
    <source>
        <dbReference type="ARBA" id="ARBA00006191"/>
    </source>
</evidence>
<dbReference type="InterPro" id="IPR004506">
    <property type="entry name" value="MnmA-like"/>
</dbReference>
<dbReference type="AlphaFoldDB" id="A0A2A2LU91"/>
<reference evidence="15 16" key="1">
    <citation type="journal article" date="2017" name="Curr. Biol.">
        <title>Genome architecture and evolution of a unichromosomal asexual nematode.</title>
        <authorList>
            <person name="Fradin H."/>
            <person name="Zegar C."/>
            <person name="Gutwein M."/>
            <person name="Lucas J."/>
            <person name="Kovtun M."/>
            <person name="Corcoran D."/>
            <person name="Baugh L.R."/>
            <person name="Kiontke K."/>
            <person name="Gunsalus K."/>
            <person name="Fitch D.H."/>
            <person name="Piano F."/>
        </authorList>
    </citation>
    <scope>NUCLEOTIDE SEQUENCE [LARGE SCALE GENOMIC DNA]</scope>
    <source>
        <strain evidence="15">PF1309</strain>
    </source>
</reference>
<keyword evidence="9" id="KW-0694">RNA-binding</keyword>
<keyword evidence="6" id="KW-0819">tRNA processing</keyword>
<dbReference type="Proteomes" id="UP000218231">
    <property type="component" value="Unassembled WGS sequence"/>
</dbReference>
<dbReference type="PANTHER" id="PTHR11933:SF5">
    <property type="entry name" value="MITOCHONDRIAL TRNA-SPECIFIC 2-THIOURIDYLASE 1"/>
    <property type="match status" value="1"/>
</dbReference>
<dbReference type="EC" id="2.8.1.14" evidence="3"/>
<dbReference type="InterPro" id="IPR023382">
    <property type="entry name" value="MnmA-like_central_sf"/>
</dbReference>
<evidence type="ECO:0000259" key="14">
    <source>
        <dbReference type="Pfam" id="PF20259"/>
    </source>
</evidence>
<keyword evidence="10" id="KW-1015">Disulfide bond</keyword>
<dbReference type="InterPro" id="IPR014729">
    <property type="entry name" value="Rossmann-like_a/b/a_fold"/>
</dbReference>
<dbReference type="STRING" id="2018661.A0A2A2LU91"/>
<comment type="function">
    <text evidence="1">Catalyzes the 2-thiolation of uridine at the wobble position (U34) of mitochondrial tRNA(Lys), tRNA(Glu) and tRNA(Gln). Required for the formation of 5-taurinomethyl-2-thiouridine (tm5s2U) of mitochondrial tRNA(Lys), tRNA(Glu), and tRNA(Gln) at the wobble position. ATP is required to activate the C2 atom of the wobble base.</text>
</comment>
<evidence type="ECO:0000256" key="12">
    <source>
        <dbReference type="SAM" id="Coils"/>
    </source>
</evidence>
<dbReference type="Gene3D" id="2.30.30.280">
    <property type="entry name" value="Adenine nucleotide alpha hydrolases-like domains"/>
    <property type="match status" value="1"/>
</dbReference>
<dbReference type="Pfam" id="PF20259">
    <property type="entry name" value="tRNA_Me_trans_M"/>
    <property type="match status" value="1"/>
</dbReference>